<sequence>MSAERIDPRDLSFLGNFPQALSHVGLLSSAVVLARAERGIRPELSTRAWLW</sequence>
<name>A0ABW6L5X6_9ACTN</name>
<dbReference type="EMBL" id="JBIAFP010000002">
    <property type="protein sequence ID" value="MFE9223891.1"/>
    <property type="molecule type" value="Genomic_DNA"/>
</dbReference>
<gene>
    <name evidence="1" type="ORF">ACFYM3_04475</name>
</gene>
<organism evidence="1 2">
    <name type="scientific">Streptomyces massasporeus</name>
    <dbReference type="NCBI Taxonomy" id="67324"/>
    <lineage>
        <taxon>Bacteria</taxon>
        <taxon>Bacillati</taxon>
        <taxon>Actinomycetota</taxon>
        <taxon>Actinomycetes</taxon>
        <taxon>Kitasatosporales</taxon>
        <taxon>Streptomycetaceae</taxon>
        <taxon>Streptomyces</taxon>
    </lineage>
</organism>
<proteinExistence type="predicted"/>
<comment type="caution">
    <text evidence="1">The sequence shown here is derived from an EMBL/GenBank/DDBJ whole genome shotgun (WGS) entry which is preliminary data.</text>
</comment>
<evidence type="ECO:0000313" key="2">
    <source>
        <dbReference type="Proteomes" id="UP001601288"/>
    </source>
</evidence>
<keyword evidence="2" id="KW-1185">Reference proteome</keyword>
<reference evidence="1 2" key="1">
    <citation type="submission" date="2024-10" db="EMBL/GenBank/DDBJ databases">
        <title>The Natural Products Discovery Center: Release of the First 8490 Sequenced Strains for Exploring Actinobacteria Biosynthetic Diversity.</title>
        <authorList>
            <person name="Kalkreuter E."/>
            <person name="Kautsar S.A."/>
            <person name="Yang D."/>
            <person name="Bader C.D."/>
            <person name="Teijaro C.N."/>
            <person name="Fluegel L."/>
            <person name="Davis C.M."/>
            <person name="Simpson J.R."/>
            <person name="Lauterbach L."/>
            <person name="Steele A.D."/>
            <person name="Gui C."/>
            <person name="Meng S."/>
            <person name="Li G."/>
            <person name="Viehrig K."/>
            <person name="Ye F."/>
            <person name="Su P."/>
            <person name="Kiefer A.F."/>
            <person name="Nichols A."/>
            <person name="Cepeda A.J."/>
            <person name="Yan W."/>
            <person name="Fan B."/>
            <person name="Jiang Y."/>
            <person name="Adhikari A."/>
            <person name="Zheng C.-J."/>
            <person name="Schuster L."/>
            <person name="Cowan T.M."/>
            <person name="Smanski M.J."/>
            <person name="Chevrette M.G."/>
            <person name="De Carvalho L.P.S."/>
            <person name="Shen B."/>
        </authorList>
    </citation>
    <scope>NUCLEOTIDE SEQUENCE [LARGE SCALE GENOMIC DNA]</scope>
    <source>
        <strain evidence="1 2">NPDC007066</strain>
    </source>
</reference>
<accession>A0ABW6L5X6</accession>
<dbReference type="Proteomes" id="UP001601288">
    <property type="component" value="Unassembled WGS sequence"/>
</dbReference>
<dbReference type="RefSeq" id="WP_358277231.1">
    <property type="nucleotide sequence ID" value="NZ_JBEYGJ010000001.1"/>
</dbReference>
<evidence type="ECO:0000313" key="1">
    <source>
        <dbReference type="EMBL" id="MFE9223891.1"/>
    </source>
</evidence>
<protein>
    <submittedName>
        <fullName evidence="1">Uncharacterized protein</fullName>
    </submittedName>
</protein>